<dbReference type="EMBL" id="CP011801">
    <property type="protein sequence ID" value="ALA60123.1"/>
    <property type="molecule type" value="Genomic_DNA"/>
</dbReference>
<proteinExistence type="predicted"/>
<feature type="region of interest" description="Disordered" evidence="1">
    <location>
        <begin position="67"/>
        <end position="94"/>
    </location>
</feature>
<gene>
    <name evidence="2" type="ORF">NITMOv2_3732</name>
</gene>
<accession>A0A0K2GGN0</accession>
<name>A0A0K2GGN0_NITMO</name>
<organism evidence="2 3">
    <name type="scientific">Nitrospira moscoviensis</name>
    <dbReference type="NCBI Taxonomy" id="42253"/>
    <lineage>
        <taxon>Bacteria</taxon>
        <taxon>Pseudomonadati</taxon>
        <taxon>Nitrospirota</taxon>
        <taxon>Nitrospiria</taxon>
        <taxon>Nitrospirales</taxon>
        <taxon>Nitrospiraceae</taxon>
        <taxon>Nitrospira</taxon>
    </lineage>
</organism>
<dbReference type="STRING" id="42253.NITMOv2_3732"/>
<evidence type="ECO:0000256" key="1">
    <source>
        <dbReference type="SAM" id="MobiDB-lite"/>
    </source>
</evidence>
<protein>
    <submittedName>
        <fullName evidence="2">Uncharacterized protein</fullName>
    </submittedName>
</protein>
<reference evidence="2 3" key="1">
    <citation type="journal article" date="2015" name="Proc. Natl. Acad. Sci. U.S.A.">
        <title>Expanded metabolic versatility of ubiquitous nitrite-oxidizing bacteria from the genus Nitrospira.</title>
        <authorList>
            <person name="Koch H."/>
            <person name="Lucker S."/>
            <person name="Albertsen M."/>
            <person name="Kitzinger K."/>
            <person name="Herbold C."/>
            <person name="Spieck E."/>
            <person name="Nielsen P.H."/>
            <person name="Wagner M."/>
            <person name="Daims H."/>
        </authorList>
    </citation>
    <scope>NUCLEOTIDE SEQUENCE [LARGE SCALE GENOMIC DNA]</scope>
    <source>
        <strain evidence="2 3">NSP M-1</strain>
    </source>
</reference>
<evidence type="ECO:0000313" key="3">
    <source>
        <dbReference type="Proteomes" id="UP000069205"/>
    </source>
</evidence>
<sequence length="94" mass="10527">MKKQPWRFGSKCKIRVSLIVWAIAEGRKMAAGIDKNLLSGNPPSSQPSRDWFRPLVACPVTVSGFAPHLRESRKSRRDQRSTAFPTAGSRLHPN</sequence>
<evidence type="ECO:0000313" key="2">
    <source>
        <dbReference type="EMBL" id="ALA60123.1"/>
    </source>
</evidence>
<dbReference type="Proteomes" id="UP000069205">
    <property type="component" value="Chromosome"/>
</dbReference>
<dbReference type="PATRIC" id="fig|42253.5.peg.3682"/>
<dbReference type="AlphaFoldDB" id="A0A0K2GGN0"/>
<dbReference type="KEGG" id="nmv:NITMOv2_3732"/>
<keyword evidence="3" id="KW-1185">Reference proteome</keyword>